<dbReference type="PANTHER" id="PTHR31088">
    <property type="entry name" value="MEMBRANE-ASSOCIATED PROTEIN VIPP1, CHLOROPLASTIC"/>
    <property type="match status" value="1"/>
</dbReference>
<feature type="coiled-coil region" evidence="2">
    <location>
        <begin position="115"/>
        <end position="153"/>
    </location>
</feature>
<evidence type="ECO:0000256" key="1">
    <source>
        <dbReference type="ARBA" id="ARBA00043985"/>
    </source>
</evidence>
<reference evidence="3 4" key="1">
    <citation type="submission" date="2015-12" db="EMBL/GenBank/DDBJ databases">
        <title>Genome sequence of Thalassospira xiamenensis MCCC 1A03005.</title>
        <authorList>
            <person name="Lu L."/>
            <person name="Lai Q."/>
            <person name="Shao Z."/>
            <person name="Qian P."/>
        </authorList>
    </citation>
    <scope>NUCLEOTIDE SEQUENCE [LARGE SCALE GENOMIC DNA]</scope>
    <source>
        <strain evidence="3 4">MCCC 1A03005</strain>
    </source>
</reference>
<name>A0ABR5XX61_9PROT</name>
<sequence>MSEGLSSRVGRIISGGLNAILDAVEDAAPDAIMEQSIREIDDAIDEVRNELGRVLAAKHLSSKTLSDKNSEHEDLSNKIEIALAEGREDLAETAVSHQLDIEAQIPVLEQSIADAAEKERELEGYVAALQARKREMKEELARFREVRDAARIDTSENGAEASLGHGVSKAARAFERVMERQTGVTSGAMTAPKTAAQLQELEALARQNRVSERLAAIKTRMNK</sequence>
<dbReference type="Pfam" id="PF04012">
    <property type="entry name" value="PspA_IM30"/>
    <property type="match status" value="1"/>
</dbReference>
<comment type="caution">
    <text evidence="3">The sequence shown here is derived from an EMBL/GenBank/DDBJ whole genome shotgun (WGS) entry which is preliminary data.</text>
</comment>
<gene>
    <name evidence="3" type="ORF">AUP40_04730</name>
</gene>
<evidence type="ECO:0000313" key="3">
    <source>
        <dbReference type="EMBL" id="KZC97245.1"/>
    </source>
</evidence>
<dbReference type="InterPro" id="IPR007157">
    <property type="entry name" value="PspA_VIPP1"/>
</dbReference>
<accession>A0ABR5XX61</accession>
<evidence type="ECO:0000313" key="4">
    <source>
        <dbReference type="Proteomes" id="UP000076167"/>
    </source>
</evidence>
<organism evidence="3 4">
    <name type="scientific">Thalassospira xiamenensis</name>
    <dbReference type="NCBI Taxonomy" id="220697"/>
    <lineage>
        <taxon>Bacteria</taxon>
        <taxon>Pseudomonadati</taxon>
        <taxon>Pseudomonadota</taxon>
        <taxon>Alphaproteobacteria</taxon>
        <taxon>Rhodospirillales</taxon>
        <taxon>Thalassospiraceae</taxon>
        <taxon>Thalassospira</taxon>
    </lineage>
</organism>
<dbReference type="Proteomes" id="UP000076167">
    <property type="component" value="Unassembled WGS sequence"/>
</dbReference>
<evidence type="ECO:0000256" key="2">
    <source>
        <dbReference type="SAM" id="Coils"/>
    </source>
</evidence>
<evidence type="ECO:0008006" key="5">
    <source>
        <dbReference type="Google" id="ProtNLM"/>
    </source>
</evidence>
<keyword evidence="2" id="KW-0175">Coiled coil</keyword>
<dbReference type="PANTHER" id="PTHR31088:SF6">
    <property type="entry name" value="PHAGE SHOCK PROTEIN A"/>
    <property type="match status" value="1"/>
</dbReference>
<protein>
    <recommendedName>
        <fullName evidence="5">Phage shock protein A (PspA) family protein</fullName>
    </recommendedName>
</protein>
<comment type="similarity">
    <text evidence="1">Belongs to the PspA/Vipp/IM30 family.</text>
</comment>
<dbReference type="EMBL" id="LPXL01000056">
    <property type="protein sequence ID" value="KZC97245.1"/>
    <property type="molecule type" value="Genomic_DNA"/>
</dbReference>
<dbReference type="RefSeq" id="WP_063092950.1">
    <property type="nucleotide sequence ID" value="NZ_DFMA01000002.1"/>
</dbReference>
<proteinExistence type="inferred from homology"/>
<keyword evidence="4" id="KW-1185">Reference proteome</keyword>